<dbReference type="EMBL" id="AP025028">
    <property type="protein sequence ID" value="BDA79810.1"/>
    <property type="molecule type" value="Genomic_DNA"/>
</dbReference>
<reference evidence="1 2" key="1">
    <citation type="submission" date="2021-08" db="EMBL/GenBank/DDBJ databases">
        <title>Complete genome sequence of Leptospira kobayashii strain E30.</title>
        <authorList>
            <person name="Nakao R."/>
            <person name="Nakamura S."/>
            <person name="Masuzawa T."/>
            <person name="Koizumi N."/>
        </authorList>
    </citation>
    <scope>NUCLEOTIDE SEQUENCE [LARGE SCALE GENOMIC DNA]</scope>
    <source>
        <strain evidence="1 2">E30</strain>
    </source>
</reference>
<keyword evidence="2" id="KW-1185">Reference proteome</keyword>
<sequence>METSGREAFIEYEDSTSQRIKKIYCDQDMMKGFSEFVGNESGLFAEGKATQLSLTSDVWVCVGRPNIRKKYSVEPPSLKKTNLRAIYGQVVEAEENGQIVYTSNGRRSHLNIDPNIASAFKKKLERMETVEIRGNFYYDRGKGYYVEE</sequence>
<organism evidence="1 2">
    <name type="scientific">Leptospira kobayashii</name>
    <dbReference type="NCBI Taxonomy" id="1917830"/>
    <lineage>
        <taxon>Bacteria</taxon>
        <taxon>Pseudomonadati</taxon>
        <taxon>Spirochaetota</taxon>
        <taxon>Spirochaetia</taxon>
        <taxon>Leptospirales</taxon>
        <taxon>Leptospiraceae</taxon>
        <taxon>Leptospira</taxon>
    </lineage>
</organism>
<evidence type="ECO:0000313" key="1">
    <source>
        <dbReference type="EMBL" id="BDA79810.1"/>
    </source>
</evidence>
<accession>A0ABM7ULH1</accession>
<dbReference type="Proteomes" id="UP000245263">
    <property type="component" value="Chromosome 1"/>
</dbReference>
<gene>
    <name evidence="1" type="ORF">LPTSP3_g27400</name>
</gene>
<evidence type="ECO:0000313" key="2">
    <source>
        <dbReference type="Proteomes" id="UP000245263"/>
    </source>
</evidence>
<proteinExistence type="predicted"/>
<protein>
    <submittedName>
        <fullName evidence="1">Uncharacterized protein</fullName>
    </submittedName>
</protein>
<name>A0ABM7ULH1_9LEPT</name>